<dbReference type="SUPFAM" id="SSF144232">
    <property type="entry name" value="HIT/MYND zinc finger-like"/>
    <property type="match status" value="5"/>
</dbReference>
<keyword evidence="2 4" id="KW-0863">Zinc-finger</keyword>
<dbReference type="GO" id="GO:0005634">
    <property type="term" value="C:nucleus"/>
    <property type="evidence" value="ECO:0007669"/>
    <property type="project" value="TreeGrafter"/>
</dbReference>
<gene>
    <name evidence="7" type="primary">LOC111127251</name>
</gene>
<evidence type="ECO:0000256" key="2">
    <source>
        <dbReference type="ARBA" id="ARBA00022771"/>
    </source>
</evidence>
<dbReference type="InterPro" id="IPR002893">
    <property type="entry name" value="Znf_MYND"/>
</dbReference>
<feature type="domain" description="MYND-type" evidence="5">
    <location>
        <begin position="7"/>
        <end position="48"/>
    </location>
</feature>
<dbReference type="Proteomes" id="UP000694844">
    <property type="component" value="Chromosome 3"/>
</dbReference>
<feature type="domain" description="MYND-type" evidence="5">
    <location>
        <begin position="157"/>
        <end position="194"/>
    </location>
</feature>
<evidence type="ECO:0000256" key="1">
    <source>
        <dbReference type="ARBA" id="ARBA00022723"/>
    </source>
</evidence>
<dbReference type="PROSITE" id="PS50865">
    <property type="entry name" value="ZF_MYND_2"/>
    <property type="match status" value="5"/>
</dbReference>
<evidence type="ECO:0000313" key="6">
    <source>
        <dbReference type="Proteomes" id="UP000694844"/>
    </source>
</evidence>
<dbReference type="GO" id="GO:0008270">
    <property type="term" value="F:zinc ion binding"/>
    <property type="evidence" value="ECO:0007669"/>
    <property type="project" value="UniProtKB-KW"/>
</dbReference>
<dbReference type="PROSITE" id="PS01360">
    <property type="entry name" value="ZF_MYND_1"/>
    <property type="match status" value="4"/>
</dbReference>
<evidence type="ECO:0000256" key="4">
    <source>
        <dbReference type="PROSITE-ProRule" id="PRU00134"/>
    </source>
</evidence>
<name>A0A8B8DJQ3_CRAVI</name>
<dbReference type="GO" id="GO:0000981">
    <property type="term" value="F:DNA-binding transcription factor activity, RNA polymerase II-specific"/>
    <property type="evidence" value="ECO:0007669"/>
    <property type="project" value="TreeGrafter"/>
</dbReference>
<dbReference type="Gene3D" id="6.10.140.2220">
    <property type="match status" value="4"/>
</dbReference>
<dbReference type="OrthoDB" id="2519255at2759"/>
<dbReference type="RefSeq" id="XP_022328053.1">
    <property type="nucleotide sequence ID" value="XM_022472345.1"/>
</dbReference>
<keyword evidence="3" id="KW-0862">Zinc</keyword>
<feature type="domain" description="MYND-type" evidence="5">
    <location>
        <begin position="308"/>
        <end position="345"/>
    </location>
</feature>
<organism evidence="6 7">
    <name type="scientific">Crassostrea virginica</name>
    <name type="common">Eastern oyster</name>
    <dbReference type="NCBI Taxonomy" id="6565"/>
    <lineage>
        <taxon>Eukaryota</taxon>
        <taxon>Metazoa</taxon>
        <taxon>Spiralia</taxon>
        <taxon>Lophotrochozoa</taxon>
        <taxon>Mollusca</taxon>
        <taxon>Bivalvia</taxon>
        <taxon>Autobranchia</taxon>
        <taxon>Pteriomorphia</taxon>
        <taxon>Ostreida</taxon>
        <taxon>Ostreoidea</taxon>
        <taxon>Ostreidae</taxon>
        <taxon>Crassostrea</taxon>
    </lineage>
</organism>
<evidence type="ECO:0000313" key="7">
    <source>
        <dbReference type="RefSeq" id="XP_022328053.1"/>
    </source>
</evidence>
<evidence type="ECO:0000256" key="3">
    <source>
        <dbReference type="ARBA" id="ARBA00022833"/>
    </source>
</evidence>
<dbReference type="InterPro" id="IPR024119">
    <property type="entry name" value="TF_DEAF-1"/>
</dbReference>
<dbReference type="GeneID" id="111127251"/>
<dbReference type="Pfam" id="PF01753">
    <property type="entry name" value="zf-MYND"/>
    <property type="match status" value="4"/>
</dbReference>
<dbReference type="KEGG" id="cvn:111127251"/>
<dbReference type="PANTHER" id="PTHR10237:SF15">
    <property type="entry name" value="LD37257P"/>
    <property type="match status" value="1"/>
</dbReference>
<sequence length="534" mass="60458">MNDAEGCSYCGQQNVLSGLLKCGRCKSEIYCSKVCQKQHWKEGHKERCKAASVQGDQANQCSFCGQPSQDLQRCSRCKGASYCSRDCQKQHWKVGHKKECKEVIPKETDVCFERKSGSMTMSPKAKISSQAQELADAKVSEVTDERKPLLMSKVECCSSCGMKDGLKTCKGCHTQKYCSVECQVADWKSHKSQCRWKEENKSTDKKPKQDDEALPICAHCRVKNTSLVCERCRSVFYCSKPCQSVDWKTHKKACRWRSNKQNVTETLSVQLCTLYGLVSPEENRGVDQNDVHAHESERGIMPKQEYLCCLCKINPAVITCPDCKSSAYCSTRCMYQDRGKHKEICNTLQASKQYGGPSPNATSLIFGSSDRSVCFSPSHSPQSLSLHPLTVQDGADLSLIVERSVASCERAREKTRHRFPSHTLITRIREIPIEQTSLNATNICTLPYVFVSYIRRFHGYRGRHNVYLQDSERREIYVSFYLPNDDPSPHFKWSDVVPGKFIAILFPCIHFFGDGSVGLRVDKVTNVHIFDIED</sequence>
<keyword evidence="6" id="KW-1185">Reference proteome</keyword>
<reference evidence="7" key="1">
    <citation type="submission" date="2025-08" db="UniProtKB">
        <authorList>
            <consortium name="RefSeq"/>
        </authorList>
    </citation>
    <scope>IDENTIFICATION</scope>
    <source>
        <tissue evidence="7">Whole sample</tissue>
    </source>
</reference>
<evidence type="ECO:0000259" key="5">
    <source>
        <dbReference type="PROSITE" id="PS50865"/>
    </source>
</evidence>
<dbReference type="PANTHER" id="PTHR10237">
    <property type="entry name" value="DEFORMED EPIDERMAL AUTOREGULATORY FACTOR 1 HOMOLOG SUPPRESSIN"/>
    <property type="match status" value="1"/>
</dbReference>
<accession>A0A8B8DJQ3</accession>
<proteinExistence type="predicted"/>
<keyword evidence="1" id="KW-0479">Metal-binding</keyword>
<protein>
    <submittedName>
        <fullName evidence="7">Uncharacterized protein LOC111127251</fullName>
    </submittedName>
</protein>
<dbReference type="AlphaFoldDB" id="A0A8B8DJQ3"/>
<feature type="domain" description="MYND-type" evidence="5">
    <location>
        <begin position="217"/>
        <end position="254"/>
    </location>
</feature>
<feature type="domain" description="MYND-type" evidence="5">
    <location>
        <begin position="61"/>
        <end position="100"/>
    </location>
</feature>